<keyword evidence="1" id="KW-0812">Transmembrane</keyword>
<feature type="transmembrane region" description="Helical" evidence="1">
    <location>
        <begin position="93"/>
        <end position="116"/>
    </location>
</feature>
<sequence>MTHQYLLWLGLAAYAVHVLEELTLDWRTWARSSLGFKNMEWGTFYIANAAVMFISIASAMVGWQLPAFGLIISALMLINGIFFHILPTLIQRIISPGVITATLLFLPISITTYYGAYLDGVLGISTFISSLILGGLLMASPIIFMRVNDKIVQNHNKI</sequence>
<protein>
    <recommendedName>
        <fullName evidence="4">HXXEE domain-containing protein</fullName>
    </recommendedName>
</protein>
<evidence type="ECO:0000313" key="3">
    <source>
        <dbReference type="Proteomes" id="UP000182521"/>
    </source>
</evidence>
<feature type="transmembrane region" description="Helical" evidence="1">
    <location>
        <begin position="44"/>
        <end position="61"/>
    </location>
</feature>
<gene>
    <name evidence="2" type="ORF">KX01_1635</name>
</gene>
<dbReference type="AlphaFoldDB" id="A0A1J0KUS4"/>
<dbReference type="RefSeq" id="WP_071664504.1">
    <property type="nucleotide sequence ID" value="NZ_CP009654.1"/>
</dbReference>
<organism evidence="2 3">
    <name type="scientific">Francisella frigiditurris</name>
    <dbReference type="NCBI Taxonomy" id="1542390"/>
    <lineage>
        <taxon>Bacteria</taxon>
        <taxon>Pseudomonadati</taxon>
        <taxon>Pseudomonadota</taxon>
        <taxon>Gammaproteobacteria</taxon>
        <taxon>Thiotrichales</taxon>
        <taxon>Francisellaceae</taxon>
        <taxon>Francisella</taxon>
    </lineage>
</organism>
<keyword evidence="1" id="KW-0472">Membrane</keyword>
<feature type="transmembrane region" description="Helical" evidence="1">
    <location>
        <begin position="122"/>
        <end position="144"/>
    </location>
</feature>
<dbReference type="InterPro" id="IPR025671">
    <property type="entry name" value="HXXEE"/>
</dbReference>
<dbReference type="Proteomes" id="UP000182521">
    <property type="component" value="Chromosome"/>
</dbReference>
<feature type="transmembrane region" description="Helical" evidence="1">
    <location>
        <begin position="67"/>
        <end position="86"/>
    </location>
</feature>
<evidence type="ECO:0008006" key="4">
    <source>
        <dbReference type="Google" id="ProtNLM"/>
    </source>
</evidence>
<dbReference type="OrthoDB" id="1494400at2"/>
<dbReference type="Pfam" id="PF13787">
    <property type="entry name" value="HXXEE"/>
    <property type="match status" value="1"/>
</dbReference>
<accession>A0A1J0KUS4</accession>
<proteinExistence type="predicted"/>
<keyword evidence="3" id="KW-1185">Reference proteome</keyword>
<dbReference type="EMBL" id="CP009654">
    <property type="protein sequence ID" value="APC97505.1"/>
    <property type="molecule type" value="Genomic_DNA"/>
</dbReference>
<evidence type="ECO:0000313" key="2">
    <source>
        <dbReference type="EMBL" id="APC97505.1"/>
    </source>
</evidence>
<name>A0A1J0KUS4_9GAMM</name>
<evidence type="ECO:0000256" key="1">
    <source>
        <dbReference type="SAM" id="Phobius"/>
    </source>
</evidence>
<keyword evidence="1" id="KW-1133">Transmembrane helix</keyword>
<dbReference type="KEGG" id="frc:KX01_1635"/>
<reference evidence="3" key="1">
    <citation type="submission" date="2014-10" db="EMBL/GenBank/DDBJ databases">
        <authorList>
            <person name="Kuske C.R."/>
            <person name="Challacombe J.F."/>
            <person name="Daligault H.E."/>
            <person name="Davenport K.W."/>
            <person name="Johnson S.L."/>
            <person name="Siddaramappa S."/>
            <person name="Petersen J.M."/>
        </authorList>
    </citation>
    <scope>NUCLEOTIDE SEQUENCE [LARGE SCALE GENOMIC DNA]</scope>
    <source>
        <strain evidence="3">CA97-1460</strain>
    </source>
</reference>